<protein>
    <submittedName>
        <fullName evidence="1">Uncharacterized protein</fullName>
    </submittedName>
</protein>
<proteinExistence type="predicted"/>
<reference evidence="1" key="1">
    <citation type="journal article" date="2020" name="mSystems">
        <title>Genome- and Community-Level Interaction Insights into Carbon Utilization and Element Cycling Functions of Hydrothermarchaeota in Hydrothermal Sediment.</title>
        <authorList>
            <person name="Zhou Z."/>
            <person name="Liu Y."/>
            <person name="Xu W."/>
            <person name="Pan J."/>
            <person name="Luo Z.H."/>
            <person name="Li M."/>
        </authorList>
    </citation>
    <scope>NUCLEOTIDE SEQUENCE [LARGE SCALE GENOMIC DNA]</scope>
    <source>
        <strain evidence="1">SpSt-642</strain>
    </source>
</reference>
<dbReference type="AlphaFoldDB" id="A0A7C4HD30"/>
<sequence length="80" mass="9440">MKKNRYKCIVCGRVFPHGQGIVVKTGNLSLEFHSSRCASKFLRRLIENSSFEEIGRCVKETYEEFVKRLEVFEKKRVKKI</sequence>
<accession>A0A7C4HD30</accession>
<name>A0A7C4HD30_STAMA</name>
<comment type="caution">
    <text evidence="1">The sequence shown here is derived from an EMBL/GenBank/DDBJ whole genome shotgun (WGS) entry which is preliminary data.</text>
</comment>
<gene>
    <name evidence="1" type="ORF">ENU14_01560</name>
</gene>
<dbReference type="EMBL" id="DTBJ01000016">
    <property type="protein sequence ID" value="HGM58264.1"/>
    <property type="molecule type" value="Genomic_DNA"/>
</dbReference>
<organism evidence="1">
    <name type="scientific">Staphylothermus marinus</name>
    <dbReference type="NCBI Taxonomy" id="2280"/>
    <lineage>
        <taxon>Archaea</taxon>
        <taxon>Thermoproteota</taxon>
        <taxon>Thermoprotei</taxon>
        <taxon>Desulfurococcales</taxon>
        <taxon>Desulfurococcaceae</taxon>
        <taxon>Staphylothermus</taxon>
    </lineage>
</organism>
<evidence type="ECO:0000313" key="1">
    <source>
        <dbReference type="EMBL" id="HGM58264.1"/>
    </source>
</evidence>